<proteinExistence type="predicted"/>
<dbReference type="EMBL" id="JABCKI010006058">
    <property type="protein sequence ID" value="KAG5635594.1"/>
    <property type="molecule type" value="Genomic_DNA"/>
</dbReference>
<protein>
    <submittedName>
        <fullName evidence="2">Uncharacterized protein</fullName>
    </submittedName>
</protein>
<evidence type="ECO:0000313" key="2">
    <source>
        <dbReference type="EMBL" id="KAG5635594.1"/>
    </source>
</evidence>
<accession>A0A9P7K3X4</accession>
<sequence length="91" mass="10387">ARFVLSGQTVFSSGSKETPNRFPLRSFYNNLTTTLRKMDENELEELLCWWDDKVFGANDDSYGEDDDSDVGPEGPSVFEQMKEQAKAKQKN</sequence>
<dbReference type="InterPro" id="IPR046521">
    <property type="entry name" value="DUF6698"/>
</dbReference>
<dbReference type="Pfam" id="PF20414">
    <property type="entry name" value="DUF6698"/>
    <property type="match status" value="1"/>
</dbReference>
<evidence type="ECO:0000256" key="1">
    <source>
        <dbReference type="SAM" id="MobiDB-lite"/>
    </source>
</evidence>
<comment type="caution">
    <text evidence="2">The sequence shown here is derived from an EMBL/GenBank/DDBJ whole genome shotgun (WGS) entry which is preliminary data.</text>
</comment>
<dbReference type="AlphaFoldDB" id="A0A9P7K3X4"/>
<feature type="region of interest" description="Disordered" evidence="1">
    <location>
        <begin position="60"/>
        <end position="91"/>
    </location>
</feature>
<dbReference type="Proteomes" id="UP000717328">
    <property type="component" value="Unassembled WGS sequence"/>
</dbReference>
<reference evidence="2" key="1">
    <citation type="submission" date="2021-02" db="EMBL/GenBank/DDBJ databases">
        <authorList>
            <person name="Nieuwenhuis M."/>
            <person name="Van De Peppel L.J.J."/>
        </authorList>
    </citation>
    <scope>NUCLEOTIDE SEQUENCE</scope>
    <source>
        <strain evidence="2">D49</strain>
    </source>
</reference>
<name>A0A9P7K3X4_9AGAR</name>
<gene>
    <name evidence="2" type="ORF">H0H81_010685</name>
</gene>
<feature type="compositionally biased region" description="Basic and acidic residues" evidence="1">
    <location>
        <begin position="80"/>
        <end position="91"/>
    </location>
</feature>
<feature type="non-terminal residue" evidence="2">
    <location>
        <position position="91"/>
    </location>
</feature>
<reference evidence="2" key="2">
    <citation type="submission" date="2021-10" db="EMBL/GenBank/DDBJ databases">
        <title>Phylogenomics reveals ancestral predisposition of the termite-cultivated fungus Termitomyces towards a domesticated lifestyle.</title>
        <authorList>
            <person name="Auxier B."/>
            <person name="Grum-Grzhimaylo A."/>
            <person name="Cardenas M.E."/>
            <person name="Lodge J.D."/>
            <person name="Laessoe T."/>
            <person name="Pedersen O."/>
            <person name="Smith M.E."/>
            <person name="Kuyper T.W."/>
            <person name="Franco-Molano E.A."/>
            <person name="Baroni T.J."/>
            <person name="Aanen D.K."/>
        </authorList>
    </citation>
    <scope>NUCLEOTIDE SEQUENCE</scope>
    <source>
        <strain evidence="2">D49</strain>
    </source>
</reference>
<dbReference type="OrthoDB" id="3160134at2759"/>
<evidence type="ECO:0000313" key="3">
    <source>
        <dbReference type="Proteomes" id="UP000717328"/>
    </source>
</evidence>
<organism evidence="2 3">
    <name type="scientific">Sphagnurus paluster</name>
    <dbReference type="NCBI Taxonomy" id="117069"/>
    <lineage>
        <taxon>Eukaryota</taxon>
        <taxon>Fungi</taxon>
        <taxon>Dikarya</taxon>
        <taxon>Basidiomycota</taxon>
        <taxon>Agaricomycotina</taxon>
        <taxon>Agaricomycetes</taxon>
        <taxon>Agaricomycetidae</taxon>
        <taxon>Agaricales</taxon>
        <taxon>Tricholomatineae</taxon>
        <taxon>Lyophyllaceae</taxon>
        <taxon>Sphagnurus</taxon>
    </lineage>
</organism>
<feature type="compositionally biased region" description="Acidic residues" evidence="1">
    <location>
        <begin position="61"/>
        <end position="70"/>
    </location>
</feature>
<keyword evidence="3" id="KW-1185">Reference proteome</keyword>